<evidence type="ECO:0000313" key="2">
    <source>
        <dbReference type="EMBL" id="KAJ5453900.1"/>
    </source>
</evidence>
<gene>
    <name evidence="2" type="ORF">N7458_004856</name>
</gene>
<name>A0AAD6C778_9EURO</name>
<comment type="caution">
    <text evidence="2">The sequence shown here is derived from an EMBL/GenBank/DDBJ whole genome shotgun (WGS) entry which is preliminary data.</text>
</comment>
<reference evidence="2" key="2">
    <citation type="journal article" date="2023" name="IMA Fungus">
        <title>Comparative genomic study of the Penicillium genus elucidates a diverse pangenome and 15 lateral gene transfer events.</title>
        <authorList>
            <person name="Petersen C."/>
            <person name="Sorensen T."/>
            <person name="Nielsen M.R."/>
            <person name="Sondergaard T.E."/>
            <person name="Sorensen J.L."/>
            <person name="Fitzpatrick D.A."/>
            <person name="Frisvad J.C."/>
            <person name="Nielsen K.L."/>
        </authorList>
    </citation>
    <scope>NUCLEOTIDE SEQUENCE</scope>
    <source>
        <strain evidence="2">IBT 16125</strain>
    </source>
</reference>
<feature type="signal peptide" evidence="1">
    <location>
        <begin position="1"/>
        <end position="20"/>
    </location>
</feature>
<reference evidence="2" key="1">
    <citation type="submission" date="2022-12" db="EMBL/GenBank/DDBJ databases">
        <authorList>
            <person name="Petersen C."/>
        </authorList>
    </citation>
    <scope>NUCLEOTIDE SEQUENCE</scope>
    <source>
        <strain evidence="2">IBT 16125</strain>
    </source>
</reference>
<sequence length="145" mass="14954">MNRLLALLALLATITSGATAAAVPNQRRPLTQTPRNCDGSGSTQAENFGFVNLLRTGSDKLVATAVLQGGTPNANYNVRLIQIPNDGTCGACTSGGATLTTDSLGDGSINVQQAVSPGATGAWVDLNNKDECANFFDSEPVKIIM</sequence>
<dbReference type="GeneID" id="81598481"/>
<dbReference type="EMBL" id="JAPVEA010000005">
    <property type="protein sequence ID" value="KAJ5453900.1"/>
    <property type="molecule type" value="Genomic_DNA"/>
</dbReference>
<accession>A0AAD6C778</accession>
<keyword evidence="1" id="KW-0732">Signal</keyword>
<protein>
    <submittedName>
        <fullName evidence="2">Uncharacterized protein</fullName>
    </submittedName>
</protein>
<dbReference type="RefSeq" id="XP_056766856.1">
    <property type="nucleotide sequence ID" value="XM_056908238.1"/>
</dbReference>
<evidence type="ECO:0000256" key="1">
    <source>
        <dbReference type="SAM" id="SignalP"/>
    </source>
</evidence>
<keyword evidence="3" id="KW-1185">Reference proteome</keyword>
<dbReference type="Proteomes" id="UP001213681">
    <property type="component" value="Unassembled WGS sequence"/>
</dbReference>
<proteinExistence type="predicted"/>
<feature type="chain" id="PRO_5041897016" evidence="1">
    <location>
        <begin position="21"/>
        <end position="145"/>
    </location>
</feature>
<dbReference type="AlphaFoldDB" id="A0AAD6C778"/>
<organism evidence="2 3">
    <name type="scientific">Penicillium daleae</name>
    <dbReference type="NCBI Taxonomy" id="63821"/>
    <lineage>
        <taxon>Eukaryota</taxon>
        <taxon>Fungi</taxon>
        <taxon>Dikarya</taxon>
        <taxon>Ascomycota</taxon>
        <taxon>Pezizomycotina</taxon>
        <taxon>Eurotiomycetes</taxon>
        <taxon>Eurotiomycetidae</taxon>
        <taxon>Eurotiales</taxon>
        <taxon>Aspergillaceae</taxon>
        <taxon>Penicillium</taxon>
    </lineage>
</organism>
<evidence type="ECO:0000313" key="3">
    <source>
        <dbReference type="Proteomes" id="UP001213681"/>
    </source>
</evidence>